<comment type="caution">
    <text evidence="1">The sequence shown here is derived from an EMBL/GenBank/DDBJ whole genome shotgun (WGS) entry which is preliminary data.</text>
</comment>
<dbReference type="VEuPathDB" id="FungiDB:VP01_1507g1"/>
<evidence type="ECO:0000313" key="2">
    <source>
        <dbReference type="Proteomes" id="UP000037035"/>
    </source>
</evidence>
<dbReference type="AlphaFoldDB" id="A0A0L6VJI9"/>
<dbReference type="EMBL" id="LAVV01005642">
    <property type="protein sequence ID" value="KNZ60737.1"/>
    <property type="molecule type" value="Genomic_DNA"/>
</dbReference>
<dbReference type="Proteomes" id="UP000037035">
    <property type="component" value="Unassembled WGS sequence"/>
</dbReference>
<organism evidence="1 2">
    <name type="scientific">Puccinia sorghi</name>
    <dbReference type="NCBI Taxonomy" id="27349"/>
    <lineage>
        <taxon>Eukaryota</taxon>
        <taxon>Fungi</taxon>
        <taxon>Dikarya</taxon>
        <taxon>Basidiomycota</taxon>
        <taxon>Pucciniomycotina</taxon>
        <taxon>Pucciniomycetes</taxon>
        <taxon>Pucciniales</taxon>
        <taxon>Pucciniaceae</taxon>
        <taxon>Puccinia</taxon>
    </lineage>
</organism>
<name>A0A0L6VJI9_9BASI</name>
<reference evidence="1 2" key="1">
    <citation type="submission" date="2015-08" db="EMBL/GenBank/DDBJ databases">
        <title>Next Generation Sequencing and Analysis of the Genome of Puccinia sorghi L Schw, the Causal Agent of Maize Common Rust.</title>
        <authorList>
            <person name="Rochi L."/>
            <person name="Burguener G."/>
            <person name="Darino M."/>
            <person name="Turjanski A."/>
            <person name="Kreff E."/>
            <person name="Dieguez M.J."/>
            <person name="Sacco F."/>
        </authorList>
    </citation>
    <scope>NUCLEOTIDE SEQUENCE [LARGE SCALE GENOMIC DNA]</scope>
    <source>
        <strain evidence="1 2">RO10H11247</strain>
    </source>
</reference>
<accession>A0A0L6VJI9</accession>
<sequence>MGCNIWGKESTAMVLNTLLMKRLSHLFWMRIWLQKYNYCLKLGPKPDSIFKCFLAWWEANCGTWKKTLLFVFTLCIFQCPFLFIQPSLTHKYSRIEKALVIIQSHKESELKIFVFNFNYEEYQDSTYCQVLEKPHKCVLFFIYIKQLVYLENIIPINSIHPKNGIPTGSLSIWKTTNLVNIQMSKDYEFHKDTGTDVLAWSLQVYIVQVVVICEYVKPNWANIFRLILWCIKYNKSTIRNQSIIKKSSSSLMAPKRLLVKNKHVLERWKILHTVSRKFHDHCVSMAENQVKKSRCAQTPDKIVQGLPHFRSLHVHTQPTNTTLQTPLKHGIKIDSSYCNTHVHIPKIIETQVQEPINVLSFGLMFGLISSGGGKLQHEIYIQNLLTLICFIQIKGAFQYEHICIYIYYFCTTTTHENACTKKQQQEEPNKPRVNIDQSKGGRCIWEDLWTILTANKKQQQLQNKKEADDE</sequence>
<protein>
    <submittedName>
        <fullName evidence="1">Uncharacterized protein</fullName>
    </submittedName>
</protein>
<keyword evidence="2" id="KW-1185">Reference proteome</keyword>
<proteinExistence type="predicted"/>
<evidence type="ECO:0000313" key="1">
    <source>
        <dbReference type="EMBL" id="KNZ60737.1"/>
    </source>
</evidence>
<gene>
    <name evidence="1" type="ORF">VP01_1507g1</name>
</gene>